<comment type="similarity">
    <text evidence="1">Belongs to the SNAP-25 family.</text>
</comment>
<dbReference type="PANTHER" id="PTHR19305:SF9">
    <property type="entry name" value="SYNAPTOSOMAL-ASSOCIATED PROTEIN 29"/>
    <property type="match status" value="1"/>
</dbReference>
<dbReference type="FunFam" id="1.20.5.110:FF:000041">
    <property type="entry name" value="Synaptosomal-associated protein 29"/>
    <property type="match status" value="1"/>
</dbReference>
<dbReference type="AlphaFoldDB" id="A0A9W2YIW2"/>
<feature type="compositionally biased region" description="Polar residues" evidence="5">
    <location>
        <begin position="31"/>
        <end position="46"/>
    </location>
</feature>
<protein>
    <submittedName>
        <fullName evidence="8 9">Synaptosomal-associated protein 29-like</fullName>
    </submittedName>
</protein>
<dbReference type="GO" id="GO:0015031">
    <property type="term" value="P:protein transport"/>
    <property type="evidence" value="ECO:0007669"/>
    <property type="project" value="UniProtKB-KW"/>
</dbReference>
<feature type="compositionally biased region" description="Polar residues" evidence="5">
    <location>
        <begin position="56"/>
        <end position="77"/>
    </location>
</feature>
<dbReference type="GO" id="GO:0031201">
    <property type="term" value="C:SNARE complex"/>
    <property type="evidence" value="ECO:0007669"/>
    <property type="project" value="TreeGrafter"/>
</dbReference>
<keyword evidence="2" id="KW-0813">Transport</keyword>
<dbReference type="SUPFAM" id="SSF58038">
    <property type="entry name" value="SNARE fusion complex"/>
    <property type="match status" value="2"/>
</dbReference>
<feature type="domain" description="T-SNARE coiled-coil homology" evidence="6">
    <location>
        <begin position="105"/>
        <end position="167"/>
    </location>
</feature>
<dbReference type="PROSITE" id="PS50192">
    <property type="entry name" value="T_SNARE"/>
    <property type="match status" value="2"/>
</dbReference>
<evidence type="ECO:0000259" key="6">
    <source>
        <dbReference type="PROSITE" id="PS50192"/>
    </source>
</evidence>
<proteinExistence type="inferred from homology"/>
<dbReference type="Proteomes" id="UP001165740">
    <property type="component" value="Chromosome 12"/>
</dbReference>
<evidence type="ECO:0000256" key="1">
    <source>
        <dbReference type="ARBA" id="ARBA00009480"/>
    </source>
</evidence>
<feature type="domain" description="T-SNARE coiled-coil homology" evidence="6">
    <location>
        <begin position="246"/>
        <end position="308"/>
    </location>
</feature>
<dbReference type="InterPro" id="IPR000727">
    <property type="entry name" value="T_SNARE_dom"/>
</dbReference>
<dbReference type="GO" id="GO:0019905">
    <property type="term" value="F:syntaxin binding"/>
    <property type="evidence" value="ECO:0007669"/>
    <property type="project" value="TreeGrafter"/>
</dbReference>
<reference evidence="8 9" key="1">
    <citation type="submission" date="2025-04" db="UniProtKB">
        <authorList>
            <consortium name="RefSeq"/>
        </authorList>
    </citation>
    <scope>IDENTIFICATION</scope>
</reference>
<name>A0A9W2YIW2_BIOGL</name>
<dbReference type="Gene3D" id="1.20.5.110">
    <property type="match status" value="2"/>
</dbReference>
<evidence type="ECO:0000313" key="7">
    <source>
        <dbReference type="Proteomes" id="UP001165740"/>
    </source>
</evidence>
<keyword evidence="7" id="KW-1185">Reference proteome</keyword>
<organism evidence="7 9">
    <name type="scientific">Biomphalaria glabrata</name>
    <name type="common">Bloodfluke planorb</name>
    <name type="synonym">Freshwater snail</name>
    <dbReference type="NCBI Taxonomy" id="6526"/>
    <lineage>
        <taxon>Eukaryota</taxon>
        <taxon>Metazoa</taxon>
        <taxon>Spiralia</taxon>
        <taxon>Lophotrochozoa</taxon>
        <taxon>Mollusca</taxon>
        <taxon>Gastropoda</taxon>
        <taxon>Heterobranchia</taxon>
        <taxon>Euthyneura</taxon>
        <taxon>Panpulmonata</taxon>
        <taxon>Hygrophila</taxon>
        <taxon>Lymnaeoidea</taxon>
        <taxon>Planorbidae</taxon>
        <taxon>Biomphalaria</taxon>
    </lineage>
</organism>
<evidence type="ECO:0000313" key="8">
    <source>
        <dbReference type="RefSeq" id="XP_055862590.1"/>
    </source>
</evidence>
<keyword evidence="3" id="KW-0653">Protein transport</keyword>
<dbReference type="OrthoDB" id="18679at2759"/>
<dbReference type="GO" id="GO:0031629">
    <property type="term" value="P:synaptic vesicle fusion to presynaptic active zone membrane"/>
    <property type="evidence" value="ECO:0007669"/>
    <property type="project" value="TreeGrafter"/>
</dbReference>
<gene>
    <name evidence="8 9 10" type="primary">LOC106077014</name>
</gene>
<dbReference type="RefSeq" id="XP_055862591.1">
    <property type="nucleotide sequence ID" value="XM_056006616.1"/>
</dbReference>
<keyword evidence="4" id="KW-0175">Coiled coil</keyword>
<sequence>MSRYHQSSNPFDEDDDDIKEDDFVVVDKNKLSQTSTGNSNRYTAPSQPVKDPRTVTPATSNKSATSSYSYGNSNGQARNAYPFHNSESEDNPFEDRRQYLQRQIENSENTQLESTQRALASIYDSEAMGIATAEELMRQGETLNNIESKTDSMQQNLKTSQRHLNNIKSVFGGIKNWWSTDKKQANSTAKPVEANSRLKAALETSEKSKPDVRGFYDEDDLDSKFMASARKPVSGQYTMITPVTRSAREEEVDQNLALMGDGMSRLKSLALGLGDEIEKQNEQLDRINTKVDSTDILLGHQNTQMKRILKN</sequence>
<dbReference type="GO" id="GO:0098793">
    <property type="term" value="C:presynapse"/>
    <property type="evidence" value="ECO:0007669"/>
    <property type="project" value="GOC"/>
</dbReference>
<dbReference type="SMART" id="SM00397">
    <property type="entry name" value="t_SNARE"/>
    <property type="match status" value="2"/>
</dbReference>
<evidence type="ECO:0000313" key="10">
    <source>
        <dbReference type="RefSeq" id="XP_055862592.1"/>
    </source>
</evidence>
<dbReference type="RefSeq" id="XP_055862592.1">
    <property type="nucleotide sequence ID" value="XM_056006617.1"/>
</dbReference>
<dbReference type="RefSeq" id="XP_055862590.1">
    <property type="nucleotide sequence ID" value="XM_056006615.1"/>
</dbReference>
<evidence type="ECO:0000313" key="9">
    <source>
        <dbReference type="RefSeq" id="XP_055862591.1"/>
    </source>
</evidence>
<feature type="compositionally biased region" description="Polar residues" evidence="5">
    <location>
        <begin position="1"/>
        <end position="10"/>
    </location>
</feature>
<dbReference type="GO" id="GO:0005886">
    <property type="term" value="C:plasma membrane"/>
    <property type="evidence" value="ECO:0007669"/>
    <property type="project" value="TreeGrafter"/>
</dbReference>
<dbReference type="GO" id="GO:0005484">
    <property type="term" value="F:SNAP receptor activity"/>
    <property type="evidence" value="ECO:0007669"/>
    <property type="project" value="TreeGrafter"/>
</dbReference>
<dbReference type="GeneID" id="106077014"/>
<dbReference type="GO" id="GO:0016082">
    <property type="term" value="P:synaptic vesicle priming"/>
    <property type="evidence" value="ECO:0007669"/>
    <property type="project" value="TreeGrafter"/>
</dbReference>
<feature type="region of interest" description="Disordered" evidence="5">
    <location>
        <begin position="1"/>
        <end position="92"/>
    </location>
</feature>
<dbReference type="OMA" id="TKMSLMM"/>
<dbReference type="CDD" id="cd15856">
    <property type="entry name" value="SNARE_SNAP29C"/>
    <property type="match status" value="1"/>
</dbReference>
<feature type="compositionally biased region" description="Acidic residues" evidence="5">
    <location>
        <begin position="11"/>
        <end position="20"/>
    </location>
</feature>
<evidence type="ECO:0000256" key="2">
    <source>
        <dbReference type="ARBA" id="ARBA00022448"/>
    </source>
</evidence>
<accession>A0A9W2YIW2</accession>
<evidence type="ECO:0000256" key="5">
    <source>
        <dbReference type="SAM" id="MobiDB-lite"/>
    </source>
</evidence>
<evidence type="ECO:0000256" key="3">
    <source>
        <dbReference type="ARBA" id="ARBA00022927"/>
    </source>
</evidence>
<feature type="compositionally biased region" description="Basic and acidic residues" evidence="5">
    <location>
        <begin position="21"/>
        <end position="30"/>
    </location>
</feature>
<dbReference type="PANTHER" id="PTHR19305">
    <property type="entry name" value="SYNAPTOSOMAL ASSOCIATED PROTEIN"/>
    <property type="match status" value="1"/>
</dbReference>
<dbReference type="CDD" id="cd15887">
    <property type="entry name" value="SNARE_SNAP29N"/>
    <property type="match status" value="1"/>
</dbReference>
<evidence type="ECO:0000256" key="4">
    <source>
        <dbReference type="ARBA" id="ARBA00023054"/>
    </source>
</evidence>